<evidence type="ECO:0000259" key="1">
    <source>
        <dbReference type="Pfam" id="PF00656"/>
    </source>
</evidence>
<dbReference type="InterPro" id="IPR045475">
    <property type="entry name" value="iSTAND"/>
</dbReference>
<feature type="domain" description="Peptidase C14 caspase" evidence="1">
    <location>
        <begin position="5"/>
        <end position="239"/>
    </location>
</feature>
<dbReference type="RefSeq" id="WP_072022074.1">
    <property type="nucleotide sequence ID" value="NZ_JACJTA010000015.1"/>
</dbReference>
<gene>
    <name evidence="3" type="ORF">H6G81_09705</name>
</gene>
<dbReference type="InterPro" id="IPR029030">
    <property type="entry name" value="Caspase-like_dom_sf"/>
</dbReference>
<evidence type="ECO:0000259" key="2">
    <source>
        <dbReference type="Pfam" id="PF19995"/>
    </source>
</evidence>
<name>A0ABR8GNQ8_9CYAN</name>
<feature type="domain" description="Inactive STAND" evidence="2">
    <location>
        <begin position="282"/>
        <end position="430"/>
    </location>
</feature>
<dbReference type="SUPFAM" id="SSF52129">
    <property type="entry name" value="Caspase-like"/>
    <property type="match status" value="1"/>
</dbReference>
<proteinExistence type="predicted"/>
<comment type="caution">
    <text evidence="3">The sequence shown here is derived from an EMBL/GenBank/DDBJ whole genome shotgun (WGS) entry which is preliminary data.</text>
</comment>
<evidence type="ECO:0000313" key="3">
    <source>
        <dbReference type="EMBL" id="MBD2604793.1"/>
    </source>
</evidence>
<dbReference type="Pfam" id="PF19995">
    <property type="entry name" value="iSTAND"/>
    <property type="match status" value="1"/>
</dbReference>
<dbReference type="InterPro" id="IPR011600">
    <property type="entry name" value="Pept_C14_caspase"/>
</dbReference>
<accession>A0ABR8GNQ8</accession>
<dbReference type="EMBL" id="JACJTA010000015">
    <property type="protein sequence ID" value="MBD2604793.1"/>
    <property type="molecule type" value="Genomic_DNA"/>
</dbReference>
<sequence length="527" mass="59890">MSRDALVVGINKYLFLKDSMGNNKHLTTPAYDAEAIAKLLEAQNNFRVKRFPASIINGKSQVDPDKSFKTEELEKAILDLLLPETGKPPETALLFFAGHGLRKQLRQNLTQGFLAASDVNPGKIWGFSLRDLWDILQQSQVKQQIIWLDCCFAGELLNFKDTELGRQSSGCDRMLIAASRDYEVAYQQLDGKHGVLTGAILAGLNPHQVPEDDWITNRTLAVSVEQSLQKYYDLAKIPQTPLISNHGEAIKLVQGKAKPGSESQNEDAVNIQFRLLFHEILNADFKHQVPVVKEVIQKHQTAAFLIHGEQYCGQQLLVTRLSHLKREWKNISPIKVDVGQRAVGGRLPYLWQQLTSWFGLPKDAQSHQIIERVCDRLLTQDVIFIFDRVNDMQPRVLSGWLQEFWEPLVARVEEHCPSRHRNTHLLMFLVDNNGSVCKSDILLAQKYDEPSYPLMPLHLPPISPFTLDVLDELIDRVVTIPKLQMHVDLTSQILFEKSENGIPEFVYEEICCHCGHSWEGGLAKWLI</sequence>
<dbReference type="Pfam" id="PF00656">
    <property type="entry name" value="Peptidase_C14"/>
    <property type="match status" value="1"/>
</dbReference>
<protein>
    <submittedName>
        <fullName evidence="3">Caspase family protein</fullName>
    </submittedName>
</protein>
<organism evidence="3 4">
    <name type="scientific">Scytonema hofmannii FACHB-248</name>
    <dbReference type="NCBI Taxonomy" id="1842502"/>
    <lineage>
        <taxon>Bacteria</taxon>
        <taxon>Bacillati</taxon>
        <taxon>Cyanobacteriota</taxon>
        <taxon>Cyanophyceae</taxon>
        <taxon>Nostocales</taxon>
        <taxon>Scytonemataceae</taxon>
        <taxon>Scytonema</taxon>
    </lineage>
</organism>
<dbReference type="Proteomes" id="UP000660380">
    <property type="component" value="Unassembled WGS sequence"/>
</dbReference>
<keyword evidence="4" id="KW-1185">Reference proteome</keyword>
<reference evidence="3 4" key="1">
    <citation type="journal article" date="2020" name="ISME J.">
        <title>Comparative genomics reveals insights into cyanobacterial evolution and habitat adaptation.</title>
        <authorList>
            <person name="Chen M.Y."/>
            <person name="Teng W.K."/>
            <person name="Zhao L."/>
            <person name="Hu C.X."/>
            <person name="Zhou Y.K."/>
            <person name="Han B.P."/>
            <person name="Song L.R."/>
            <person name="Shu W.S."/>
        </authorList>
    </citation>
    <scope>NUCLEOTIDE SEQUENCE [LARGE SCALE GENOMIC DNA]</scope>
    <source>
        <strain evidence="3 4">FACHB-248</strain>
    </source>
</reference>
<evidence type="ECO:0000313" key="4">
    <source>
        <dbReference type="Proteomes" id="UP000660380"/>
    </source>
</evidence>
<dbReference type="Gene3D" id="3.40.50.1460">
    <property type="match status" value="1"/>
</dbReference>